<accession>A0A3G6IY92</accession>
<dbReference type="Pfam" id="PF00892">
    <property type="entry name" value="EamA"/>
    <property type="match status" value="2"/>
</dbReference>
<dbReference type="KEGG" id="cpso:CPPEL_04085"/>
<evidence type="ECO:0000313" key="10">
    <source>
        <dbReference type="EMBL" id="AZA08944.1"/>
    </source>
</evidence>
<evidence type="ECO:0000256" key="2">
    <source>
        <dbReference type="ARBA" id="ARBA00007362"/>
    </source>
</evidence>
<dbReference type="GO" id="GO:0005886">
    <property type="term" value="C:plasma membrane"/>
    <property type="evidence" value="ECO:0007669"/>
    <property type="project" value="UniProtKB-SubCell"/>
</dbReference>
<feature type="transmembrane region" description="Helical" evidence="8">
    <location>
        <begin position="7"/>
        <end position="26"/>
    </location>
</feature>
<evidence type="ECO:0000256" key="8">
    <source>
        <dbReference type="SAM" id="Phobius"/>
    </source>
</evidence>
<comment type="similarity">
    <text evidence="2">Belongs to the EamA transporter family.</text>
</comment>
<dbReference type="PANTHER" id="PTHR22911">
    <property type="entry name" value="ACYL-MALONYL CONDENSING ENZYME-RELATED"/>
    <property type="match status" value="1"/>
</dbReference>
<feature type="transmembrane region" description="Helical" evidence="8">
    <location>
        <begin position="96"/>
        <end position="118"/>
    </location>
</feature>
<feature type="transmembrane region" description="Helical" evidence="8">
    <location>
        <begin position="207"/>
        <end position="227"/>
    </location>
</feature>
<dbReference type="NCBIfam" id="TIGR00688">
    <property type="entry name" value="rarD"/>
    <property type="match status" value="1"/>
</dbReference>
<evidence type="ECO:0000313" key="11">
    <source>
        <dbReference type="Proteomes" id="UP000271426"/>
    </source>
</evidence>
<name>A0A3G6IY92_9CORY</name>
<feature type="transmembrane region" description="Helical" evidence="8">
    <location>
        <begin position="149"/>
        <end position="164"/>
    </location>
</feature>
<feature type="transmembrane region" description="Helical" evidence="8">
    <location>
        <begin position="176"/>
        <end position="195"/>
    </location>
</feature>
<keyword evidence="4" id="KW-1003">Cell membrane</keyword>
<feature type="transmembrane region" description="Helical" evidence="8">
    <location>
        <begin position="69"/>
        <end position="90"/>
    </location>
</feature>
<dbReference type="InterPro" id="IPR004626">
    <property type="entry name" value="RarD"/>
</dbReference>
<keyword evidence="11" id="KW-1185">Reference proteome</keyword>
<feature type="transmembrane region" description="Helical" evidence="8">
    <location>
        <begin position="38"/>
        <end position="57"/>
    </location>
</feature>
<keyword evidence="7 8" id="KW-0472">Membrane</keyword>
<feature type="transmembrane region" description="Helical" evidence="8">
    <location>
        <begin position="267"/>
        <end position="286"/>
    </location>
</feature>
<dbReference type="SUPFAM" id="SSF103481">
    <property type="entry name" value="Multidrug resistance efflux transporter EmrE"/>
    <property type="match status" value="2"/>
</dbReference>
<evidence type="ECO:0000256" key="7">
    <source>
        <dbReference type="ARBA" id="ARBA00023136"/>
    </source>
</evidence>
<dbReference type="Proteomes" id="UP000271426">
    <property type="component" value="Chromosome"/>
</dbReference>
<evidence type="ECO:0000256" key="5">
    <source>
        <dbReference type="ARBA" id="ARBA00022692"/>
    </source>
</evidence>
<feature type="domain" description="EamA" evidence="9">
    <location>
        <begin position="7"/>
        <end position="141"/>
    </location>
</feature>
<sequence>MPTGRLSAVFFGIFAYLLWGLFPAYFPLLEPAAPLEIIAHRIIWTLVFMAGVLSVSGRWHELFRASRQTWLRLTASGFLIAINWLVYVIAVNSGHVADAALGYFINPLVSVLLGVVFLHERLRPLQTLSVSIAAAAVLLLTIVGGQPPIMGLLLAFSFGLYGLVKKGVSVSPQASVAAETMVTAPFALGYVAWLHAADNSSFAQEGLSYSLLLISTGVVTAVPLLLFGAAAKRIPLATIGMLQYITPTMQMLWAVFVMHEHLSTVRWIGFVVIWVSVALYLLDLGFRQRGRARA</sequence>
<proteinExistence type="inferred from homology"/>
<comment type="subcellular location">
    <subcellularLocation>
        <location evidence="1">Cell membrane</location>
        <topology evidence="1">Multi-pass membrane protein</topology>
    </subcellularLocation>
</comment>
<dbReference type="PANTHER" id="PTHR22911:SF137">
    <property type="entry name" value="SOLUTE CARRIER FAMILY 35 MEMBER G2-RELATED"/>
    <property type="match status" value="1"/>
</dbReference>
<keyword evidence="6 8" id="KW-1133">Transmembrane helix</keyword>
<evidence type="ECO:0000256" key="3">
    <source>
        <dbReference type="ARBA" id="ARBA00022448"/>
    </source>
</evidence>
<dbReference type="InterPro" id="IPR000620">
    <property type="entry name" value="EamA_dom"/>
</dbReference>
<dbReference type="InterPro" id="IPR037185">
    <property type="entry name" value="EmrE-like"/>
</dbReference>
<feature type="transmembrane region" description="Helical" evidence="8">
    <location>
        <begin position="125"/>
        <end position="143"/>
    </location>
</feature>
<evidence type="ECO:0000256" key="6">
    <source>
        <dbReference type="ARBA" id="ARBA00022989"/>
    </source>
</evidence>
<keyword evidence="5 8" id="KW-0812">Transmembrane</keyword>
<protein>
    <submittedName>
        <fullName evidence="10">EamA-like transporter family protein</fullName>
    </submittedName>
</protein>
<evidence type="ECO:0000259" key="9">
    <source>
        <dbReference type="Pfam" id="PF00892"/>
    </source>
</evidence>
<keyword evidence="3" id="KW-0813">Transport</keyword>
<reference evidence="10 11" key="1">
    <citation type="submission" date="2018-11" db="EMBL/GenBank/DDBJ databases">
        <authorList>
            <person name="Kleinhagauer T."/>
            <person name="Glaeser S.P."/>
            <person name="Spergser J."/>
            <person name="Ruckert C."/>
            <person name="Kaempfer P."/>
            <person name="Busse H.-J."/>
        </authorList>
    </citation>
    <scope>NUCLEOTIDE SEQUENCE [LARGE SCALE GENOMIC DNA]</scope>
    <source>
        <strain evidence="10 11">812CH</strain>
    </source>
</reference>
<evidence type="ECO:0000256" key="1">
    <source>
        <dbReference type="ARBA" id="ARBA00004651"/>
    </source>
</evidence>
<dbReference type="AlphaFoldDB" id="A0A3G6IY92"/>
<dbReference type="EMBL" id="CP033898">
    <property type="protein sequence ID" value="AZA08944.1"/>
    <property type="molecule type" value="Genomic_DNA"/>
</dbReference>
<feature type="domain" description="EamA" evidence="9">
    <location>
        <begin position="149"/>
        <end position="281"/>
    </location>
</feature>
<organism evidence="10 11">
    <name type="scientific">Corynebacterium pseudopelargi</name>
    <dbReference type="NCBI Taxonomy" id="2080757"/>
    <lineage>
        <taxon>Bacteria</taxon>
        <taxon>Bacillati</taxon>
        <taxon>Actinomycetota</taxon>
        <taxon>Actinomycetes</taxon>
        <taxon>Mycobacteriales</taxon>
        <taxon>Corynebacteriaceae</taxon>
        <taxon>Corynebacterium</taxon>
    </lineage>
</organism>
<gene>
    <name evidence="10" type="ORF">CPPEL_04085</name>
</gene>
<evidence type="ECO:0000256" key="4">
    <source>
        <dbReference type="ARBA" id="ARBA00022475"/>
    </source>
</evidence>
<feature type="transmembrane region" description="Helical" evidence="8">
    <location>
        <begin position="234"/>
        <end position="255"/>
    </location>
</feature>